<evidence type="ECO:0000256" key="1">
    <source>
        <dbReference type="SAM" id="MobiDB-lite"/>
    </source>
</evidence>
<gene>
    <name evidence="2" type="ORF">CCMP2556_LOCUS19216</name>
    <name evidence="3" type="ORF">CCMP2556_LOCUS28772</name>
</gene>
<proteinExistence type="predicted"/>
<sequence length="748" mass="86989">MPKANGTKIERPLQGAFRAASLSAAARRQNEAFATNFSMAGASCEGRPGASHLPKLREMTPPEVIKVEQISERLAEVKRSYHAFGEEPEEEPQKAPMKSRRRSDMASCEMDERTQRLALRQFEEIDAGRLDPQSVFSRISGADKRVKVKLHYFRDRSDLVLPVIEDRYIMHDPKRDCFLVDLSLLQSECSSLSARTPRKHVSSTGRLDEDDMSFVPEADHVGASHAQAVELSVEPSSHQAVSRFDSQRTRPSERSVQTAEQRALRLIRAARIRDERISICQHNVRNAELEWRLNHLQMSQQRDRRKQLASAQRILFSWVVVASATQFMQTELLKSRWLKAARSHNFGDHYATRSRAHWQRAKNLVHKSVLESSKNMRDFRKVLHLRATRSKAAWQRWDHLMRIIKFITRLRVRFKFNRYADAIKQFIESSWRGMRFRSKVGVYLANVRVLQRAVRAAHRFRQNVKLYIFAPTLWELETQLLGQKLKAHLPKDYTKQKVQQHRQAWDWEGRVRALQEMSKERKIKGVKGPMDETRRQNMLAKAKARSGERRRRGGVRIGMYNERHVIFSELGEAISGTAADRKQQQAWKVANNVLDHYRLDAETRKSVVKNSFHHALERWKIAHVAFKKEQKRLNVLWQQWRLEIQALGKMQKEHWPKPPPYVEPPTELFKVDTKMATRGTCRSYVDQLPCHNSLHADVHAPLCVEANLFSPLQIRRKMTSLIISGLAQTALGRSLFARDFRDMRNLSL</sequence>
<evidence type="ECO:0000313" key="2">
    <source>
        <dbReference type="EMBL" id="CAK9033826.1"/>
    </source>
</evidence>
<evidence type="ECO:0008006" key="5">
    <source>
        <dbReference type="Google" id="ProtNLM"/>
    </source>
</evidence>
<accession>A0ABP0N672</accession>
<name>A0ABP0N672_9DINO</name>
<protein>
    <recommendedName>
        <fullName evidence="5">Sfi1 spindle body domain-containing protein</fullName>
    </recommendedName>
</protein>
<comment type="caution">
    <text evidence="3">The sequence shown here is derived from an EMBL/GenBank/DDBJ whole genome shotgun (WGS) entry which is preliminary data.</text>
</comment>
<dbReference type="Proteomes" id="UP001642484">
    <property type="component" value="Unassembled WGS sequence"/>
</dbReference>
<keyword evidence="4" id="KW-1185">Reference proteome</keyword>
<feature type="region of interest" description="Disordered" evidence="1">
    <location>
        <begin position="81"/>
        <end position="107"/>
    </location>
</feature>
<organism evidence="3 4">
    <name type="scientific">Durusdinium trenchii</name>
    <dbReference type="NCBI Taxonomy" id="1381693"/>
    <lineage>
        <taxon>Eukaryota</taxon>
        <taxon>Sar</taxon>
        <taxon>Alveolata</taxon>
        <taxon>Dinophyceae</taxon>
        <taxon>Suessiales</taxon>
        <taxon>Symbiodiniaceae</taxon>
        <taxon>Durusdinium</taxon>
    </lineage>
</organism>
<evidence type="ECO:0000313" key="4">
    <source>
        <dbReference type="Proteomes" id="UP001642484"/>
    </source>
</evidence>
<reference evidence="3 4" key="1">
    <citation type="submission" date="2024-02" db="EMBL/GenBank/DDBJ databases">
        <authorList>
            <person name="Chen Y."/>
            <person name="Shah S."/>
            <person name="Dougan E. K."/>
            <person name="Thang M."/>
            <person name="Chan C."/>
        </authorList>
    </citation>
    <scope>NUCLEOTIDE SEQUENCE [LARGE SCALE GENOMIC DNA]</scope>
</reference>
<evidence type="ECO:0000313" key="3">
    <source>
        <dbReference type="EMBL" id="CAK9058369.1"/>
    </source>
</evidence>
<dbReference type="EMBL" id="CAXAMN010011112">
    <property type="protein sequence ID" value="CAK9033826.1"/>
    <property type="molecule type" value="Genomic_DNA"/>
</dbReference>
<dbReference type="EMBL" id="CAXAMN010021361">
    <property type="protein sequence ID" value="CAK9058369.1"/>
    <property type="molecule type" value="Genomic_DNA"/>
</dbReference>